<sequence>MFVEEVNSYEKSATFPTSAIFKMVKDGGMLTPPEETAKKIIEFLFKEDFEHGTVIDIHD</sequence>
<name>A0A7W5G8D5_9BACL</name>
<organism evidence="1 2">
    <name type="scientific">Paenibacillus endophyticus</name>
    <dbReference type="NCBI Taxonomy" id="1294268"/>
    <lineage>
        <taxon>Bacteria</taxon>
        <taxon>Bacillati</taxon>
        <taxon>Bacillota</taxon>
        <taxon>Bacilli</taxon>
        <taxon>Bacillales</taxon>
        <taxon>Paenibacillaceae</taxon>
        <taxon>Paenibacillus</taxon>
    </lineage>
</organism>
<proteinExistence type="predicted"/>
<gene>
    <name evidence="1" type="ORF">FHS16_000552</name>
</gene>
<reference evidence="1 2" key="1">
    <citation type="submission" date="2020-08" db="EMBL/GenBank/DDBJ databases">
        <title>Genomic Encyclopedia of Type Strains, Phase III (KMG-III): the genomes of soil and plant-associated and newly described type strains.</title>
        <authorList>
            <person name="Whitman W."/>
        </authorList>
    </citation>
    <scope>NUCLEOTIDE SEQUENCE [LARGE SCALE GENOMIC DNA]</scope>
    <source>
        <strain evidence="1 2">CECT 8234</strain>
    </source>
</reference>
<dbReference type="Proteomes" id="UP000518605">
    <property type="component" value="Unassembled WGS sequence"/>
</dbReference>
<evidence type="ECO:0000313" key="2">
    <source>
        <dbReference type="Proteomes" id="UP000518605"/>
    </source>
</evidence>
<evidence type="ECO:0000313" key="1">
    <source>
        <dbReference type="EMBL" id="MBB3150520.1"/>
    </source>
</evidence>
<dbReference type="RefSeq" id="WP_183558436.1">
    <property type="nucleotide sequence ID" value="NZ_CBCSLB010000001.1"/>
</dbReference>
<keyword evidence="2" id="KW-1185">Reference proteome</keyword>
<comment type="caution">
    <text evidence="1">The sequence shown here is derived from an EMBL/GenBank/DDBJ whole genome shotgun (WGS) entry which is preliminary data.</text>
</comment>
<dbReference type="EMBL" id="JACHXW010000001">
    <property type="protein sequence ID" value="MBB3150520.1"/>
    <property type="molecule type" value="Genomic_DNA"/>
</dbReference>
<dbReference type="AlphaFoldDB" id="A0A7W5G8D5"/>
<accession>A0A7W5G8D5</accession>
<protein>
    <submittedName>
        <fullName evidence="1">Uncharacterized protein</fullName>
    </submittedName>
</protein>